<dbReference type="RefSeq" id="WP_164509627.1">
    <property type="nucleotide sequence ID" value="NZ_JAHQXF010000001.1"/>
</dbReference>
<proteinExistence type="predicted"/>
<evidence type="ECO:0008006" key="3">
    <source>
        <dbReference type="Google" id="ProtNLM"/>
    </source>
</evidence>
<gene>
    <name evidence="1" type="ORF">KTS45_08325</name>
</gene>
<evidence type="ECO:0000313" key="2">
    <source>
        <dbReference type="Proteomes" id="UP000766550"/>
    </source>
</evidence>
<keyword evidence="2" id="KW-1185">Reference proteome</keyword>
<dbReference type="AlphaFoldDB" id="A0A8J8C3D9"/>
<evidence type="ECO:0000313" key="1">
    <source>
        <dbReference type="EMBL" id="MBV0924207.1"/>
    </source>
</evidence>
<reference evidence="1 2" key="1">
    <citation type="submission" date="2021-06" db="EMBL/GenBank/DDBJ databases">
        <title>New haloarchaea isolates fom saline soil.</title>
        <authorList>
            <person name="Duran-Viseras A."/>
            <person name="Sanchez-Porro C.S."/>
            <person name="Ventosa A."/>
        </authorList>
    </citation>
    <scope>NUCLEOTIDE SEQUENCE [LARGE SCALE GENOMIC DNA]</scope>
    <source>
        <strain evidence="1 2">JCM 183640</strain>
    </source>
</reference>
<dbReference type="EMBL" id="JAHQXF010000001">
    <property type="protein sequence ID" value="MBV0924207.1"/>
    <property type="molecule type" value="Genomic_DNA"/>
</dbReference>
<dbReference type="OrthoDB" id="204979at2157"/>
<organism evidence="1 2">
    <name type="scientific">Haloarcula limicola</name>
    <dbReference type="NCBI Taxonomy" id="1429915"/>
    <lineage>
        <taxon>Archaea</taxon>
        <taxon>Methanobacteriati</taxon>
        <taxon>Methanobacteriota</taxon>
        <taxon>Stenosarchaea group</taxon>
        <taxon>Halobacteria</taxon>
        <taxon>Halobacteriales</taxon>
        <taxon>Haloarculaceae</taxon>
        <taxon>Haloarcula</taxon>
    </lineage>
</organism>
<sequence length="54" mass="6142">MGLFSDVGRTVEKTKRAFTDNKRAEYVCLDCEESLDENYEYCPRCGEDSVEPAA</sequence>
<accession>A0A8J8C3D9</accession>
<protein>
    <recommendedName>
        <fullName evidence="3">Zinc-ribbon domain-containing protein</fullName>
    </recommendedName>
</protein>
<comment type="caution">
    <text evidence="1">The sequence shown here is derived from an EMBL/GenBank/DDBJ whole genome shotgun (WGS) entry which is preliminary data.</text>
</comment>
<dbReference type="Proteomes" id="UP000766550">
    <property type="component" value="Unassembled WGS sequence"/>
</dbReference>
<name>A0A8J8C3D9_9EURY</name>